<dbReference type="Pfam" id="PF00109">
    <property type="entry name" value="ketoacyl-synt"/>
    <property type="match status" value="1"/>
</dbReference>
<organism evidence="3 4">
    <name type="scientific">Gymnopilus dilepis</name>
    <dbReference type="NCBI Taxonomy" id="231916"/>
    <lineage>
        <taxon>Eukaryota</taxon>
        <taxon>Fungi</taxon>
        <taxon>Dikarya</taxon>
        <taxon>Basidiomycota</taxon>
        <taxon>Agaricomycotina</taxon>
        <taxon>Agaricomycetes</taxon>
        <taxon>Agaricomycetidae</taxon>
        <taxon>Agaricales</taxon>
        <taxon>Agaricineae</taxon>
        <taxon>Hymenogastraceae</taxon>
        <taxon>Gymnopilus</taxon>
    </lineage>
</organism>
<feature type="domain" description="Beta-ketoacyl synthase-like N-terminal" evidence="2">
    <location>
        <begin position="218"/>
        <end position="297"/>
    </location>
</feature>
<dbReference type="Proteomes" id="UP000284706">
    <property type="component" value="Unassembled WGS sequence"/>
</dbReference>
<gene>
    <name evidence="3" type="ORF">CVT26_009711</name>
</gene>
<dbReference type="EMBL" id="NHYE01005176">
    <property type="protein sequence ID" value="PPQ76296.1"/>
    <property type="molecule type" value="Genomic_DNA"/>
</dbReference>
<dbReference type="SUPFAM" id="SSF53901">
    <property type="entry name" value="Thiolase-like"/>
    <property type="match status" value="1"/>
</dbReference>
<dbReference type="InParanoid" id="A0A409WCU0"/>
<dbReference type="InterPro" id="IPR016039">
    <property type="entry name" value="Thiolase-like"/>
</dbReference>
<accession>A0A409WCU0</accession>
<evidence type="ECO:0000256" key="1">
    <source>
        <dbReference type="SAM" id="MobiDB-lite"/>
    </source>
</evidence>
<name>A0A409WCU0_9AGAR</name>
<proteinExistence type="predicted"/>
<protein>
    <recommendedName>
        <fullName evidence="2">Beta-ketoacyl synthase-like N-terminal domain-containing protein</fullName>
    </recommendedName>
</protein>
<dbReference type="InterPro" id="IPR014030">
    <property type="entry name" value="Ketoacyl_synth_N"/>
</dbReference>
<feature type="region of interest" description="Disordered" evidence="1">
    <location>
        <begin position="172"/>
        <end position="192"/>
    </location>
</feature>
<evidence type="ECO:0000313" key="3">
    <source>
        <dbReference type="EMBL" id="PPQ76296.1"/>
    </source>
</evidence>
<dbReference type="OrthoDB" id="2982944at2759"/>
<reference evidence="3 4" key="1">
    <citation type="journal article" date="2018" name="Evol. Lett.">
        <title>Horizontal gene cluster transfer increased hallucinogenic mushroom diversity.</title>
        <authorList>
            <person name="Reynolds H.T."/>
            <person name="Vijayakumar V."/>
            <person name="Gluck-Thaler E."/>
            <person name="Korotkin H.B."/>
            <person name="Matheny P.B."/>
            <person name="Slot J.C."/>
        </authorList>
    </citation>
    <scope>NUCLEOTIDE SEQUENCE [LARGE SCALE GENOMIC DNA]</scope>
    <source>
        <strain evidence="3 4">SRW20</strain>
    </source>
</reference>
<dbReference type="GO" id="GO:0016746">
    <property type="term" value="F:acyltransferase activity"/>
    <property type="evidence" value="ECO:0007669"/>
    <property type="project" value="InterPro"/>
</dbReference>
<keyword evidence="4" id="KW-1185">Reference proteome</keyword>
<sequence>MPGLSFLGRLLQWSRILPTSPSWVSKSEDESSLILDDENELHMHHDASNSSSGTHNLRTPDILGTCSSSPSPELANLVGKAVFEIRNLGKDGKLSQRATLKREATSRDPSSIRRWATHATLMANRIDRTATVGSLGPSSKFGMPYLWSCPSYSSVRKSRIRSICRNMNNQGMQRDRSSIINSPPPRNGATTAESIPERTSWFGNSSNFVIQGGSFQQGNNHFINTTAGWINLLLLSSSGPVKIPVGSCATALQSLEIASDTILSGKAKVMITGSFADISEEGSYEFANMKTTSNAGTEFAMG</sequence>
<comment type="caution">
    <text evidence="3">The sequence shown here is derived from an EMBL/GenBank/DDBJ whole genome shotgun (WGS) entry which is preliminary data.</text>
</comment>
<feature type="non-terminal residue" evidence="3">
    <location>
        <position position="302"/>
    </location>
</feature>
<evidence type="ECO:0000313" key="4">
    <source>
        <dbReference type="Proteomes" id="UP000284706"/>
    </source>
</evidence>
<dbReference type="AlphaFoldDB" id="A0A409WCU0"/>
<evidence type="ECO:0000259" key="2">
    <source>
        <dbReference type="Pfam" id="PF00109"/>
    </source>
</evidence>
<dbReference type="STRING" id="231916.A0A409WCU0"/>
<dbReference type="Gene3D" id="3.40.47.10">
    <property type="match status" value="1"/>
</dbReference>